<proteinExistence type="predicted"/>
<dbReference type="EMBL" id="CAJNOC010007400">
    <property type="protein sequence ID" value="CAF1098233.1"/>
    <property type="molecule type" value="Genomic_DNA"/>
</dbReference>
<dbReference type="AlphaFoldDB" id="A0A814P079"/>
<evidence type="ECO:0000313" key="2">
    <source>
        <dbReference type="Proteomes" id="UP000663879"/>
    </source>
</evidence>
<feature type="non-terminal residue" evidence="1">
    <location>
        <position position="1"/>
    </location>
</feature>
<gene>
    <name evidence="1" type="ORF">OXX778_LOCUS21014</name>
</gene>
<keyword evidence="2" id="KW-1185">Reference proteome</keyword>
<sequence>LITPSSNLEIEFDQDWLKVIGRYTIGHPVFDKFCRFDKFSN</sequence>
<protein>
    <submittedName>
        <fullName evidence="1">Uncharacterized protein</fullName>
    </submittedName>
</protein>
<accession>A0A814P079</accession>
<evidence type="ECO:0000313" key="1">
    <source>
        <dbReference type="EMBL" id="CAF1098233.1"/>
    </source>
</evidence>
<organism evidence="1 2">
    <name type="scientific">Brachionus calyciflorus</name>
    <dbReference type="NCBI Taxonomy" id="104777"/>
    <lineage>
        <taxon>Eukaryota</taxon>
        <taxon>Metazoa</taxon>
        <taxon>Spiralia</taxon>
        <taxon>Gnathifera</taxon>
        <taxon>Rotifera</taxon>
        <taxon>Eurotatoria</taxon>
        <taxon>Monogononta</taxon>
        <taxon>Pseudotrocha</taxon>
        <taxon>Ploima</taxon>
        <taxon>Brachionidae</taxon>
        <taxon>Brachionus</taxon>
    </lineage>
</organism>
<comment type="caution">
    <text evidence="1">The sequence shown here is derived from an EMBL/GenBank/DDBJ whole genome shotgun (WGS) entry which is preliminary data.</text>
</comment>
<reference evidence="1" key="1">
    <citation type="submission" date="2021-02" db="EMBL/GenBank/DDBJ databases">
        <authorList>
            <person name="Nowell W R."/>
        </authorList>
    </citation>
    <scope>NUCLEOTIDE SEQUENCE</scope>
    <source>
        <strain evidence="1">Ploen Becks lab</strain>
    </source>
</reference>
<dbReference type="Proteomes" id="UP000663879">
    <property type="component" value="Unassembled WGS sequence"/>
</dbReference>
<name>A0A814P079_9BILA</name>